<dbReference type="STRING" id="436017.A4S043"/>
<protein>
    <recommendedName>
        <fullName evidence="4">Ycf49-like protein</fullName>
    </recommendedName>
</protein>
<keyword evidence="1" id="KW-1133">Transmembrane helix</keyword>
<dbReference type="InterPro" id="IPR019634">
    <property type="entry name" value="Uncharacterised_Ycf49"/>
</dbReference>
<dbReference type="GeneID" id="5002754"/>
<feature type="non-terminal residue" evidence="2">
    <location>
        <position position="91"/>
    </location>
</feature>
<feature type="transmembrane region" description="Helical" evidence="1">
    <location>
        <begin position="6"/>
        <end position="28"/>
    </location>
</feature>
<evidence type="ECO:0000313" key="3">
    <source>
        <dbReference type="Proteomes" id="UP000001568"/>
    </source>
</evidence>
<reference evidence="2 3" key="1">
    <citation type="journal article" date="2007" name="Proc. Natl. Acad. Sci. U.S.A.">
        <title>The tiny eukaryote Ostreococcus provides genomic insights into the paradox of plankton speciation.</title>
        <authorList>
            <person name="Palenik B."/>
            <person name="Grimwood J."/>
            <person name="Aerts A."/>
            <person name="Rouze P."/>
            <person name="Salamov A."/>
            <person name="Putnam N."/>
            <person name="Dupont C."/>
            <person name="Jorgensen R."/>
            <person name="Derelle E."/>
            <person name="Rombauts S."/>
            <person name="Zhou K."/>
            <person name="Otillar R."/>
            <person name="Merchant S.S."/>
            <person name="Podell S."/>
            <person name="Gaasterland T."/>
            <person name="Napoli C."/>
            <person name="Gendler K."/>
            <person name="Manuell A."/>
            <person name="Tai V."/>
            <person name="Vallon O."/>
            <person name="Piganeau G."/>
            <person name="Jancek S."/>
            <person name="Heijde M."/>
            <person name="Jabbari K."/>
            <person name="Bowler C."/>
            <person name="Lohr M."/>
            <person name="Robbens S."/>
            <person name="Werner G."/>
            <person name="Dubchak I."/>
            <person name="Pazour G.J."/>
            <person name="Ren Q."/>
            <person name="Paulsen I."/>
            <person name="Delwiche C."/>
            <person name="Schmutz J."/>
            <person name="Rokhsar D."/>
            <person name="Van de Peer Y."/>
            <person name="Moreau H."/>
            <person name="Grigoriev I.V."/>
        </authorList>
    </citation>
    <scope>NUCLEOTIDE SEQUENCE [LARGE SCALE GENOMIC DNA]</scope>
    <source>
        <strain evidence="2 3">CCE9901</strain>
    </source>
</reference>
<accession>A4S043</accession>
<dbReference type="Gramene" id="ABO96973">
    <property type="protein sequence ID" value="ABO96973"/>
    <property type="gene ID" value="OSTLU_9615"/>
</dbReference>
<gene>
    <name evidence="2" type="ORF">OSTLU_9615</name>
</gene>
<feature type="non-terminal residue" evidence="2">
    <location>
        <position position="1"/>
    </location>
</feature>
<keyword evidence="3" id="KW-1185">Reference proteome</keyword>
<dbReference type="HOGENOM" id="CLU_093295_2_0_1"/>
<dbReference type="KEGG" id="olu:OSTLU_9615"/>
<evidence type="ECO:0008006" key="4">
    <source>
        <dbReference type="Google" id="ProtNLM"/>
    </source>
</evidence>
<dbReference type="AlphaFoldDB" id="A4S043"/>
<dbReference type="EMBL" id="CP000587">
    <property type="protein sequence ID" value="ABO96973.1"/>
    <property type="molecule type" value="Genomic_DNA"/>
</dbReference>
<proteinExistence type="predicted"/>
<dbReference type="Proteomes" id="UP000001568">
    <property type="component" value="Chromosome 7"/>
</dbReference>
<organism evidence="2 3">
    <name type="scientific">Ostreococcus lucimarinus (strain CCE9901)</name>
    <dbReference type="NCBI Taxonomy" id="436017"/>
    <lineage>
        <taxon>Eukaryota</taxon>
        <taxon>Viridiplantae</taxon>
        <taxon>Chlorophyta</taxon>
        <taxon>Mamiellophyceae</taxon>
        <taxon>Mamiellales</taxon>
        <taxon>Bathycoccaceae</taxon>
        <taxon>Ostreococcus</taxon>
    </lineage>
</organism>
<feature type="transmembrane region" description="Helical" evidence="1">
    <location>
        <begin position="66"/>
        <end position="89"/>
    </location>
</feature>
<name>A4S043_OSTLU</name>
<dbReference type="PANTHER" id="PTHR33833">
    <property type="entry name" value="NUCLEOLAR-LIKE PROTEIN-RELATED"/>
    <property type="match status" value="1"/>
</dbReference>
<evidence type="ECO:0000256" key="1">
    <source>
        <dbReference type="SAM" id="Phobius"/>
    </source>
</evidence>
<dbReference type="OMA" id="ACTWHYF"/>
<sequence length="91" mass="9818">NALSLPTWVIHVSSLVEWLIAMGLAWEYAEVTKRPAWKGLTLGMIPCHASGIAACTFHLFYNAPALNSVVAMQALLTVVGNTTCALASYRI</sequence>
<keyword evidence="1" id="KW-0812">Transmembrane</keyword>
<dbReference type="RefSeq" id="XP_001418680.1">
    <property type="nucleotide sequence ID" value="XM_001418643.1"/>
</dbReference>
<dbReference type="PANTHER" id="PTHR33833:SF3">
    <property type="entry name" value="YCF49-LIKE PROTEIN"/>
    <property type="match status" value="1"/>
</dbReference>
<dbReference type="OrthoDB" id="196633at2759"/>
<keyword evidence="1" id="KW-0472">Membrane</keyword>
<dbReference type="eggNOG" id="ENOG502RZEV">
    <property type="taxonomic scope" value="Eukaryota"/>
</dbReference>
<evidence type="ECO:0000313" key="2">
    <source>
        <dbReference type="EMBL" id="ABO96973.1"/>
    </source>
</evidence>
<feature type="transmembrane region" description="Helical" evidence="1">
    <location>
        <begin position="40"/>
        <end position="60"/>
    </location>
</feature>
<dbReference type="Pfam" id="PF10693">
    <property type="entry name" value="DUF2499"/>
    <property type="match status" value="1"/>
</dbReference>